<comment type="caution">
    <text evidence="2">The sequence shown here is derived from an EMBL/GenBank/DDBJ whole genome shotgun (WGS) entry which is preliminary data.</text>
</comment>
<keyword evidence="3" id="KW-1185">Reference proteome</keyword>
<feature type="transmembrane region" description="Helical" evidence="1">
    <location>
        <begin position="81"/>
        <end position="100"/>
    </location>
</feature>
<dbReference type="InterPro" id="IPR007352">
    <property type="entry name" value="DUF420"/>
</dbReference>
<dbReference type="RefSeq" id="WP_229688981.1">
    <property type="nucleotide sequence ID" value="NZ_BMJC01000004.1"/>
</dbReference>
<name>A0A8J2XU77_9BACT</name>
<reference evidence="2" key="2">
    <citation type="submission" date="2020-09" db="EMBL/GenBank/DDBJ databases">
        <authorList>
            <person name="Sun Q."/>
            <person name="Zhou Y."/>
        </authorList>
    </citation>
    <scope>NUCLEOTIDE SEQUENCE</scope>
    <source>
        <strain evidence="2">CGMCC 1.15448</strain>
    </source>
</reference>
<keyword evidence="1" id="KW-1133">Transmembrane helix</keyword>
<dbReference type="PANTHER" id="PTHR37692">
    <property type="entry name" value="HYPOTHETICAL MEMBRANE SPANNING PROTEIN"/>
    <property type="match status" value="1"/>
</dbReference>
<evidence type="ECO:0000256" key="1">
    <source>
        <dbReference type="SAM" id="Phobius"/>
    </source>
</evidence>
<dbReference type="PANTHER" id="PTHR37692:SF1">
    <property type="entry name" value="DUF420 DOMAIN-CONTAINING PROTEIN"/>
    <property type="match status" value="1"/>
</dbReference>
<dbReference type="Pfam" id="PF04238">
    <property type="entry name" value="DUF420"/>
    <property type="match status" value="1"/>
</dbReference>
<evidence type="ECO:0000313" key="3">
    <source>
        <dbReference type="Proteomes" id="UP000607559"/>
    </source>
</evidence>
<gene>
    <name evidence="2" type="primary">yozB</name>
    <name evidence="2" type="ORF">GCM10011511_37100</name>
</gene>
<proteinExistence type="predicted"/>
<sequence length="193" mass="21892">MNENMPLQHKSYTKAIIIVSIAIPAAVAFLIMGPQAKIDLGFNTRSLPLFHAILNSTTAILLLASLYFIKNKQVTAHRRANWTAVILSSIFLVSYVIYHATNPSTRFGDLNHDGLLSDAEKAQAGPLRYVYYVVLSSHIILSAVIIPFVLFTMQRAYQQKFDKHRRLARITWPLWFYVAVTGVVVYIMISPYY</sequence>
<accession>A0A8J2XU77</accession>
<keyword evidence="1" id="KW-0472">Membrane</keyword>
<organism evidence="2 3">
    <name type="scientific">Puia dinghuensis</name>
    <dbReference type="NCBI Taxonomy" id="1792502"/>
    <lineage>
        <taxon>Bacteria</taxon>
        <taxon>Pseudomonadati</taxon>
        <taxon>Bacteroidota</taxon>
        <taxon>Chitinophagia</taxon>
        <taxon>Chitinophagales</taxon>
        <taxon>Chitinophagaceae</taxon>
        <taxon>Puia</taxon>
    </lineage>
</organism>
<evidence type="ECO:0000313" key="2">
    <source>
        <dbReference type="EMBL" id="GGB10124.1"/>
    </source>
</evidence>
<keyword evidence="1" id="KW-0812">Transmembrane</keyword>
<dbReference type="EMBL" id="BMJC01000004">
    <property type="protein sequence ID" value="GGB10124.1"/>
    <property type="molecule type" value="Genomic_DNA"/>
</dbReference>
<evidence type="ECO:0008006" key="4">
    <source>
        <dbReference type="Google" id="ProtNLM"/>
    </source>
</evidence>
<dbReference type="Proteomes" id="UP000607559">
    <property type="component" value="Unassembled WGS sequence"/>
</dbReference>
<feature type="transmembrane region" description="Helical" evidence="1">
    <location>
        <begin position="129"/>
        <end position="151"/>
    </location>
</feature>
<protein>
    <recommendedName>
        <fullName evidence="4">DUF420 domain-containing protein</fullName>
    </recommendedName>
</protein>
<feature type="transmembrane region" description="Helical" evidence="1">
    <location>
        <begin position="172"/>
        <end position="189"/>
    </location>
</feature>
<dbReference type="AlphaFoldDB" id="A0A8J2XU77"/>
<reference evidence="2" key="1">
    <citation type="journal article" date="2014" name="Int. J. Syst. Evol. Microbiol.">
        <title>Complete genome sequence of Corynebacterium casei LMG S-19264T (=DSM 44701T), isolated from a smear-ripened cheese.</title>
        <authorList>
            <consortium name="US DOE Joint Genome Institute (JGI-PGF)"/>
            <person name="Walter F."/>
            <person name="Albersmeier A."/>
            <person name="Kalinowski J."/>
            <person name="Ruckert C."/>
        </authorList>
    </citation>
    <scope>NUCLEOTIDE SEQUENCE</scope>
    <source>
        <strain evidence="2">CGMCC 1.15448</strain>
    </source>
</reference>
<feature type="transmembrane region" description="Helical" evidence="1">
    <location>
        <begin position="12"/>
        <end position="32"/>
    </location>
</feature>
<feature type="transmembrane region" description="Helical" evidence="1">
    <location>
        <begin position="52"/>
        <end position="69"/>
    </location>
</feature>